<name>A0ABD1TN37_9LAMI</name>
<keyword evidence="4" id="KW-1185">Reference proteome</keyword>
<organism evidence="3 4">
    <name type="scientific">Forsythia ovata</name>
    <dbReference type="NCBI Taxonomy" id="205694"/>
    <lineage>
        <taxon>Eukaryota</taxon>
        <taxon>Viridiplantae</taxon>
        <taxon>Streptophyta</taxon>
        <taxon>Embryophyta</taxon>
        <taxon>Tracheophyta</taxon>
        <taxon>Spermatophyta</taxon>
        <taxon>Magnoliopsida</taxon>
        <taxon>eudicotyledons</taxon>
        <taxon>Gunneridae</taxon>
        <taxon>Pentapetalae</taxon>
        <taxon>asterids</taxon>
        <taxon>lamiids</taxon>
        <taxon>Lamiales</taxon>
        <taxon>Oleaceae</taxon>
        <taxon>Forsythieae</taxon>
        <taxon>Forsythia</taxon>
    </lineage>
</organism>
<feature type="signal peptide" evidence="2">
    <location>
        <begin position="1"/>
        <end position="15"/>
    </location>
</feature>
<feature type="compositionally biased region" description="Polar residues" evidence="1">
    <location>
        <begin position="91"/>
        <end position="102"/>
    </location>
</feature>
<keyword evidence="2" id="KW-0732">Signal</keyword>
<dbReference type="AlphaFoldDB" id="A0ABD1TN37"/>
<dbReference type="Proteomes" id="UP001604277">
    <property type="component" value="Unassembled WGS sequence"/>
</dbReference>
<feature type="region of interest" description="Disordered" evidence="1">
    <location>
        <begin position="77"/>
        <end position="114"/>
    </location>
</feature>
<sequence>MVCILLCLHVFKIRGERVVDERWTLPLRLSISSTVPNPASPVPMVVETVGGVSSSFPTSSTALVLVAIVHLVVEVGNNLSSPPPIVEVGDDSSSLLPKTYTSPPVDVQHQDKGK</sequence>
<comment type="caution">
    <text evidence="3">The sequence shown here is derived from an EMBL/GenBank/DDBJ whole genome shotgun (WGS) entry which is preliminary data.</text>
</comment>
<protein>
    <submittedName>
        <fullName evidence="3">Uncharacterized protein</fullName>
    </submittedName>
</protein>
<evidence type="ECO:0000313" key="3">
    <source>
        <dbReference type="EMBL" id="KAL2513845.1"/>
    </source>
</evidence>
<gene>
    <name evidence="3" type="ORF">Fot_27816</name>
</gene>
<evidence type="ECO:0000313" key="4">
    <source>
        <dbReference type="Proteomes" id="UP001604277"/>
    </source>
</evidence>
<accession>A0ABD1TN37</accession>
<reference evidence="4" key="1">
    <citation type="submission" date="2024-07" db="EMBL/GenBank/DDBJ databases">
        <title>Two chromosome-level genome assemblies of Korean endemic species Abeliophyllum distichum and Forsythia ovata (Oleaceae).</title>
        <authorList>
            <person name="Jang H."/>
        </authorList>
    </citation>
    <scope>NUCLEOTIDE SEQUENCE [LARGE SCALE GENOMIC DNA]</scope>
</reference>
<evidence type="ECO:0000256" key="1">
    <source>
        <dbReference type="SAM" id="MobiDB-lite"/>
    </source>
</evidence>
<proteinExistence type="predicted"/>
<feature type="chain" id="PRO_5044744198" evidence="2">
    <location>
        <begin position="16"/>
        <end position="114"/>
    </location>
</feature>
<dbReference type="EMBL" id="JBFOLJ010000008">
    <property type="protein sequence ID" value="KAL2513845.1"/>
    <property type="molecule type" value="Genomic_DNA"/>
</dbReference>
<evidence type="ECO:0000256" key="2">
    <source>
        <dbReference type="SAM" id="SignalP"/>
    </source>
</evidence>